<evidence type="ECO:0000259" key="2">
    <source>
        <dbReference type="Pfam" id="PF07859"/>
    </source>
</evidence>
<dbReference type="EMBL" id="JACEIB010000005">
    <property type="protein sequence ID" value="MBA2934065.1"/>
    <property type="molecule type" value="Genomic_DNA"/>
</dbReference>
<evidence type="ECO:0000256" key="1">
    <source>
        <dbReference type="ARBA" id="ARBA00022801"/>
    </source>
</evidence>
<comment type="caution">
    <text evidence="3">The sequence shown here is derived from an EMBL/GenBank/DDBJ whole genome shotgun (WGS) entry which is preliminary data.</text>
</comment>
<sequence length="324" mass="34734">MNTIDLVDPDLRPLLDLFPTRLLTVDNLAEARARILPIPAAEVSGISRRTLSIASRTGGPDIGLQMYKPDRTGPFPCVFHMHGGGFVMGAARDMAPIHMMLAHELNCAIVSVDYRLAPEAIFPANIEDCYDALAWTFANAGSEGVDRDRIGVMGESAGGGLAAALALLARDRGEYALAFQHLVYPMLDDRTGSAGELHPTAGEFIWPAANNRFGWAALLGCAPGSNGVSPYAAAARADDLSGLPPTFLATGALDLFVDEDMAYAQRLLRAGIPVEFHIYPGAFHAFDIAPGVPVAVQARRDMVDALRRFLQPKSCNLTQENCTD</sequence>
<proteinExistence type="predicted"/>
<dbReference type="Proteomes" id="UP000570166">
    <property type="component" value="Unassembled WGS sequence"/>
</dbReference>
<evidence type="ECO:0000313" key="3">
    <source>
        <dbReference type="EMBL" id="MBA2934065.1"/>
    </source>
</evidence>
<gene>
    <name evidence="3" type="ORF">HZF05_08125</name>
</gene>
<dbReference type="InterPro" id="IPR029058">
    <property type="entry name" value="AB_hydrolase_fold"/>
</dbReference>
<accession>A0A838L5U0</accession>
<keyword evidence="1 3" id="KW-0378">Hydrolase</keyword>
<dbReference type="Pfam" id="PF07859">
    <property type="entry name" value="Abhydrolase_3"/>
    <property type="match status" value="1"/>
</dbReference>
<protein>
    <submittedName>
        <fullName evidence="3">Alpha/beta hydrolase</fullName>
    </submittedName>
</protein>
<dbReference type="Gene3D" id="3.40.50.1820">
    <property type="entry name" value="alpha/beta hydrolase"/>
    <property type="match status" value="1"/>
</dbReference>
<dbReference type="InterPro" id="IPR013094">
    <property type="entry name" value="AB_hydrolase_3"/>
</dbReference>
<name>A0A838L5U0_9SPHN</name>
<organism evidence="3 4">
    <name type="scientific">Sphingomonas chungangi</name>
    <dbReference type="NCBI Taxonomy" id="2683589"/>
    <lineage>
        <taxon>Bacteria</taxon>
        <taxon>Pseudomonadati</taxon>
        <taxon>Pseudomonadota</taxon>
        <taxon>Alphaproteobacteria</taxon>
        <taxon>Sphingomonadales</taxon>
        <taxon>Sphingomonadaceae</taxon>
        <taxon>Sphingomonas</taxon>
    </lineage>
</organism>
<dbReference type="AlphaFoldDB" id="A0A838L5U0"/>
<keyword evidence="4" id="KW-1185">Reference proteome</keyword>
<evidence type="ECO:0000313" key="4">
    <source>
        <dbReference type="Proteomes" id="UP000570166"/>
    </source>
</evidence>
<dbReference type="SUPFAM" id="SSF53474">
    <property type="entry name" value="alpha/beta-Hydrolases"/>
    <property type="match status" value="1"/>
</dbReference>
<dbReference type="InterPro" id="IPR050300">
    <property type="entry name" value="GDXG_lipolytic_enzyme"/>
</dbReference>
<dbReference type="GO" id="GO:0016787">
    <property type="term" value="F:hydrolase activity"/>
    <property type="evidence" value="ECO:0007669"/>
    <property type="project" value="UniProtKB-KW"/>
</dbReference>
<reference evidence="3 4" key="1">
    <citation type="submission" date="2020-07" db="EMBL/GenBank/DDBJ databases">
        <authorList>
            <person name="Sun Q."/>
        </authorList>
    </citation>
    <scope>NUCLEOTIDE SEQUENCE [LARGE SCALE GENOMIC DNA]</scope>
    <source>
        <strain evidence="3 4">CGMCC 1.13654</strain>
    </source>
</reference>
<feature type="domain" description="Alpha/beta hydrolase fold-3" evidence="2">
    <location>
        <begin position="78"/>
        <end position="286"/>
    </location>
</feature>
<dbReference type="PANTHER" id="PTHR48081">
    <property type="entry name" value="AB HYDROLASE SUPERFAMILY PROTEIN C4A8.06C"/>
    <property type="match status" value="1"/>
</dbReference>
<dbReference type="PANTHER" id="PTHR48081:SF8">
    <property type="entry name" value="ALPHA_BETA HYDROLASE FOLD-3 DOMAIN-CONTAINING PROTEIN-RELATED"/>
    <property type="match status" value="1"/>
</dbReference>